<dbReference type="Pfam" id="PF01522">
    <property type="entry name" value="Polysacc_deac_1"/>
    <property type="match status" value="1"/>
</dbReference>
<dbReference type="PANTHER" id="PTHR34216">
    <property type="match status" value="1"/>
</dbReference>
<protein>
    <recommendedName>
        <fullName evidence="4">NodB homology domain-containing protein</fullName>
    </recommendedName>
</protein>
<dbReference type="EMBL" id="BAABHC010000005">
    <property type="protein sequence ID" value="GAA4429127.1"/>
    <property type="molecule type" value="Genomic_DNA"/>
</dbReference>
<evidence type="ECO:0000256" key="2">
    <source>
        <dbReference type="ARBA" id="ARBA00022729"/>
    </source>
</evidence>
<dbReference type="InterPro" id="IPR011330">
    <property type="entry name" value="Glyco_hydro/deAcase_b/a-brl"/>
</dbReference>
<sequence>MKPYSVLCVLLVLTLYIASACTASGQIVRKQVPDKVVVLTFDDGVASHATFVAPLLKRYGFGGTFFVCEFPPDFEDKTKYMTWEQIQQLDKAGFEVANHTRNHTHVTKMSKAEFVEELAYIEEKCAELQIRKPQTFAYPGYSTSPAAIETLKAKGYLFARAGGSRPYDPNTDHPYLIPSYSTTGDDKQRVLEALQQAKAGKIVVLTVHGVPDTAHDWVTTPPELFEEYLAYLKENNYKVIALRDLKQYVNVEQALIEIEPVFTNLMNKP</sequence>
<reference evidence="6" key="1">
    <citation type="journal article" date="2019" name="Int. J. Syst. Evol. Microbiol.">
        <title>The Global Catalogue of Microorganisms (GCM) 10K type strain sequencing project: providing services to taxonomists for standard genome sequencing and annotation.</title>
        <authorList>
            <consortium name="The Broad Institute Genomics Platform"/>
            <consortium name="The Broad Institute Genome Sequencing Center for Infectious Disease"/>
            <person name="Wu L."/>
            <person name="Ma J."/>
        </authorList>
    </citation>
    <scope>NUCLEOTIDE SEQUENCE [LARGE SCALE GENOMIC DNA]</scope>
    <source>
        <strain evidence="6">JCM 17926</strain>
    </source>
</reference>
<organism evidence="5 6">
    <name type="scientific">Pontibacter saemangeumensis</name>
    <dbReference type="NCBI Taxonomy" id="1084525"/>
    <lineage>
        <taxon>Bacteria</taxon>
        <taxon>Pseudomonadati</taxon>
        <taxon>Bacteroidota</taxon>
        <taxon>Cytophagia</taxon>
        <taxon>Cytophagales</taxon>
        <taxon>Hymenobacteraceae</taxon>
        <taxon>Pontibacter</taxon>
    </lineage>
</organism>
<feature type="chain" id="PRO_5046611563" description="NodB homology domain-containing protein" evidence="3">
    <location>
        <begin position="21"/>
        <end position="269"/>
    </location>
</feature>
<dbReference type="InterPro" id="IPR002509">
    <property type="entry name" value="NODB_dom"/>
</dbReference>
<keyword evidence="6" id="KW-1185">Reference proteome</keyword>
<dbReference type="Gene3D" id="3.20.20.370">
    <property type="entry name" value="Glycoside hydrolase/deacetylase"/>
    <property type="match status" value="2"/>
</dbReference>
<dbReference type="PROSITE" id="PS51677">
    <property type="entry name" value="NODB"/>
    <property type="match status" value="1"/>
</dbReference>
<name>A0ABP8LHM4_9BACT</name>
<accession>A0ABP8LHM4</accession>
<proteinExistence type="predicted"/>
<evidence type="ECO:0000313" key="5">
    <source>
        <dbReference type="EMBL" id="GAA4429127.1"/>
    </source>
</evidence>
<keyword evidence="2 3" id="KW-0732">Signal</keyword>
<evidence type="ECO:0000259" key="4">
    <source>
        <dbReference type="PROSITE" id="PS51677"/>
    </source>
</evidence>
<dbReference type="CDD" id="cd10918">
    <property type="entry name" value="CE4_NodB_like_5s_6s"/>
    <property type="match status" value="1"/>
</dbReference>
<feature type="domain" description="NodB homology" evidence="4">
    <location>
        <begin position="35"/>
        <end position="240"/>
    </location>
</feature>
<comment type="subcellular location">
    <subcellularLocation>
        <location evidence="1">Secreted</location>
    </subcellularLocation>
</comment>
<comment type="caution">
    <text evidence="5">The sequence shown here is derived from an EMBL/GenBank/DDBJ whole genome shotgun (WGS) entry which is preliminary data.</text>
</comment>
<evidence type="ECO:0000256" key="1">
    <source>
        <dbReference type="ARBA" id="ARBA00004613"/>
    </source>
</evidence>
<gene>
    <name evidence="5" type="ORF">GCM10023188_14140</name>
</gene>
<dbReference type="PANTHER" id="PTHR34216:SF3">
    <property type="entry name" value="POLY-BETA-1,6-N-ACETYL-D-GLUCOSAMINE N-DEACETYLASE"/>
    <property type="match status" value="1"/>
</dbReference>
<evidence type="ECO:0000256" key="3">
    <source>
        <dbReference type="SAM" id="SignalP"/>
    </source>
</evidence>
<dbReference type="InterPro" id="IPR051398">
    <property type="entry name" value="Polysacch_Deacetylase"/>
</dbReference>
<dbReference type="Proteomes" id="UP001500552">
    <property type="component" value="Unassembled WGS sequence"/>
</dbReference>
<evidence type="ECO:0000313" key="6">
    <source>
        <dbReference type="Proteomes" id="UP001500552"/>
    </source>
</evidence>
<dbReference type="SUPFAM" id="SSF88713">
    <property type="entry name" value="Glycoside hydrolase/deacetylase"/>
    <property type="match status" value="1"/>
</dbReference>
<feature type="signal peptide" evidence="3">
    <location>
        <begin position="1"/>
        <end position="20"/>
    </location>
</feature>
<dbReference type="PROSITE" id="PS51257">
    <property type="entry name" value="PROKAR_LIPOPROTEIN"/>
    <property type="match status" value="1"/>
</dbReference>